<keyword evidence="3" id="KW-1185">Reference proteome</keyword>
<sequence length="73" mass="7773">MREDDEDAAGAQQARRGQGDEVAGAVTEAVRVHAGDDEIGALRSIVRANAYLAAKTLDDVPGVVEFRVWIHVG</sequence>
<organism evidence="2 3">
    <name type="scientific">Lentzea flava</name>
    <dbReference type="NCBI Taxonomy" id="103732"/>
    <lineage>
        <taxon>Bacteria</taxon>
        <taxon>Bacillati</taxon>
        <taxon>Actinomycetota</taxon>
        <taxon>Actinomycetes</taxon>
        <taxon>Pseudonocardiales</taxon>
        <taxon>Pseudonocardiaceae</taxon>
        <taxon>Lentzea</taxon>
    </lineage>
</organism>
<gene>
    <name evidence="2" type="ORF">GCM10010178_34860</name>
</gene>
<dbReference type="EMBL" id="BMRE01000013">
    <property type="protein sequence ID" value="GGU39592.1"/>
    <property type="molecule type" value="Genomic_DNA"/>
</dbReference>
<accession>A0ABQ2UKK5</accession>
<reference evidence="3" key="1">
    <citation type="journal article" date="2019" name="Int. J. Syst. Evol. Microbiol.">
        <title>The Global Catalogue of Microorganisms (GCM) 10K type strain sequencing project: providing services to taxonomists for standard genome sequencing and annotation.</title>
        <authorList>
            <consortium name="The Broad Institute Genomics Platform"/>
            <consortium name="The Broad Institute Genome Sequencing Center for Infectious Disease"/>
            <person name="Wu L."/>
            <person name="Ma J."/>
        </authorList>
    </citation>
    <scope>NUCLEOTIDE SEQUENCE [LARGE SCALE GENOMIC DNA]</scope>
    <source>
        <strain evidence="3">JCM 3296</strain>
    </source>
</reference>
<evidence type="ECO:0000256" key="1">
    <source>
        <dbReference type="SAM" id="MobiDB-lite"/>
    </source>
</evidence>
<dbReference type="Proteomes" id="UP000649573">
    <property type="component" value="Unassembled WGS sequence"/>
</dbReference>
<comment type="caution">
    <text evidence="2">The sequence shown here is derived from an EMBL/GenBank/DDBJ whole genome shotgun (WGS) entry which is preliminary data.</text>
</comment>
<evidence type="ECO:0000313" key="3">
    <source>
        <dbReference type="Proteomes" id="UP000649573"/>
    </source>
</evidence>
<feature type="region of interest" description="Disordered" evidence="1">
    <location>
        <begin position="1"/>
        <end position="22"/>
    </location>
</feature>
<name>A0ABQ2UKK5_9PSEU</name>
<evidence type="ECO:0000313" key="2">
    <source>
        <dbReference type="EMBL" id="GGU39592.1"/>
    </source>
</evidence>
<proteinExistence type="predicted"/>
<protein>
    <submittedName>
        <fullName evidence="2">Uncharacterized protein</fullName>
    </submittedName>
</protein>